<dbReference type="PANTHER" id="PTHR10903:SF170">
    <property type="entry name" value="GTPASE IMAP FAMILY MEMBER 7"/>
    <property type="match status" value="1"/>
</dbReference>
<evidence type="ECO:0000313" key="5">
    <source>
        <dbReference type="Ensembl" id="ENSSANP00000073707.1"/>
    </source>
</evidence>
<dbReference type="InterPro" id="IPR027417">
    <property type="entry name" value="P-loop_NTPase"/>
</dbReference>
<evidence type="ECO:0000313" key="6">
    <source>
        <dbReference type="Proteomes" id="UP000472260"/>
    </source>
</evidence>
<keyword evidence="3" id="KW-0342">GTP-binding</keyword>
<reference evidence="5" key="2">
    <citation type="submission" date="2025-09" db="UniProtKB">
        <authorList>
            <consortium name="Ensembl"/>
        </authorList>
    </citation>
    <scope>IDENTIFICATION</scope>
</reference>
<feature type="domain" description="AIG1-type G" evidence="4">
    <location>
        <begin position="1"/>
        <end position="97"/>
    </location>
</feature>
<dbReference type="Proteomes" id="UP000472260">
    <property type="component" value="Unassembled WGS sequence"/>
</dbReference>
<dbReference type="AlphaFoldDB" id="A0A671QP64"/>
<sequence length="97" mass="11408">MPHVFLLVLPIGRFTNEEITTFMNILKEFGDEAIKYMIVLFTKGDELEEKPIEDYLEDPHSDLKTIIRICGGRFHVFNNRNKNDQMHIIKHFSLLST</sequence>
<dbReference type="GO" id="GO:0005525">
    <property type="term" value="F:GTP binding"/>
    <property type="evidence" value="ECO:0007669"/>
    <property type="project" value="UniProtKB-KW"/>
</dbReference>
<evidence type="ECO:0000259" key="4">
    <source>
        <dbReference type="PROSITE" id="PS51720"/>
    </source>
</evidence>
<comment type="similarity">
    <text evidence="1">Belongs to the TRAFAC class TrmE-Era-EngA-EngB-Septin-like GTPase superfamily. AIG1/Toc34/Toc159-like paraseptin GTPase family. IAN subfamily.</text>
</comment>
<dbReference type="InterPro" id="IPR045058">
    <property type="entry name" value="GIMA/IAN/Toc"/>
</dbReference>
<organism evidence="5 6">
    <name type="scientific">Sinocyclocheilus anshuiensis</name>
    <dbReference type="NCBI Taxonomy" id="1608454"/>
    <lineage>
        <taxon>Eukaryota</taxon>
        <taxon>Metazoa</taxon>
        <taxon>Chordata</taxon>
        <taxon>Craniata</taxon>
        <taxon>Vertebrata</taxon>
        <taxon>Euteleostomi</taxon>
        <taxon>Actinopterygii</taxon>
        <taxon>Neopterygii</taxon>
        <taxon>Teleostei</taxon>
        <taxon>Ostariophysi</taxon>
        <taxon>Cypriniformes</taxon>
        <taxon>Cyprinidae</taxon>
        <taxon>Cyprininae</taxon>
        <taxon>Sinocyclocheilus</taxon>
    </lineage>
</organism>
<evidence type="ECO:0000256" key="2">
    <source>
        <dbReference type="ARBA" id="ARBA00022741"/>
    </source>
</evidence>
<keyword evidence="6" id="KW-1185">Reference proteome</keyword>
<keyword evidence="2" id="KW-0547">Nucleotide-binding</keyword>
<protein>
    <recommendedName>
        <fullName evidence="4">AIG1-type G domain-containing protein</fullName>
    </recommendedName>
</protein>
<dbReference type="Ensembl" id="ENSSANT00000078371.1">
    <property type="protein sequence ID" value="ENSSANP00000073707.1"/>
    <property type="gene ID" value="ENSSANG00000036772.1"/>
</dbReference>
<accession>A0A671QP64</accession>
<evidence type="ECO:0000256" key="1">
    <source>
        <dbReference type="ARBA" id="ARBA00008535"/>
    </source>
</evidence>
<evidence type="ECO:0000256" key="3">
    <source>
        <dbReference type="ARBA" id="ARBA00023134"/>
    </source>
</evidence>
<dbReference type="InterPro" id="IPR006703">
    <property type="entry name" value="G_AIG1"/>
</dbReference>
<reference evidence="5" key="1">
    <citation type="submission" date="2025-08" db="UniProtKB">
        <authorList>
            <consortium name="Ensembl"/>
        </authorList>
    </citation>
    <scope>IDENTIFICATION</scope>
</reference>
<dbReference type="Gene3D" id="3.40.50.300">
    <property type="entry name" value="P-loop containing nucleotide triphosphate hydrolases"/>
    <property type="match status" value="1"/>
</dbReference>
<name>A0A671QP64_9TELE</name>
<dbReference type="PROSITE" id="PS51720">
    <property type="entry name" value="G_AIG1"/>
    <property type="match status" value="1"/>
</dbReference>
<proteinExistence type="inferred from homology"/>
<dbReference type="Pfam" id="PF04548">
    <property type="entry name" value="AIG1"/>
    <property type="match status" value="1"/>
</dbReference>
<dbReference type="SUPFAM" id="SSF52540">
    <property type="entry name" value="P-loop containing nucleoside triphosphate hydrolases"/>
    <property type="match status" value="1"/>
</dbReference>
<dbReference type="PANTHER" id="PTHR10903">
    <property type="entry name" value="GTPASE, IMAP FAMILY MEMBER-RELATED"/>
    <property type="match status" value="1"/>
</dbReference>